<organism evidence="2 3">
    <name type="scientific">Amanita muscaria (strain Koide BX008)</name>
    <dbReference type="NCBI Taxonomy" id="946122"/>
    <lineage>
        <taxon>Eukaryota</taxon>
        <taxon>Fungi</taxon>
        <taxon>Dikarya</taxon>
        <taxon>Basidiomycota</taxon>
        <taxon>Agaricomycotina</taxon>
        <taxon>Agaricomycetes</taxon>
        <taxon>Agaricomycetidae</taxon>
        <taxon>Agaricales</taxon>
        <taxon>Pluteineae</taxon>
        <taxon>Amanitaceae</taxon>
        <taxon>Amanita</taxon>
    </lineage>
</organism>
<feature type="transmembrane region" description="Helical" evidence="1">
    <location>
        <begin position="89"/>
        <end position="108"/>
    </location>
</feature>
<dbReference type="HOGENOM" id="CLU_044614_1_1_1"/>
<dbReference type="EMBL" id="KN818326">
    <property type="protein sequence ID" value="KIL58937.1"/>
    <property type="molecule type" value="Genomic_DNA"/>
</dbReference>
<evidence type="ECO:0000256" key="1">
    <source>
        <dbReference type="SAM" id="Phobius"/>
    </source>
</evidence>
<protein>
    <submittedName>
        <fullName evidence="2">Uncharacterized protein</fullName>
    </submittedName>
</protein>
<feature type="transmembrane region" description="Helical" evidence="1">
    <location>
        <begin position="162"/>
        <end position="185"/>
    </location>
</feature>
<name>A0A0C2WCA7_AMAMK</name>
<evidence type="ECO:0000313" key="3">
    <source>
        <dbReference type="Proteomes" id="UP000054549"/>
    </source>
</evidence>
<evidence type="ECO:0000313" key="2">
    <source>
        <dbReference type="EMBL" id="KIL58937.1"/>
    </source>
</evidence>
<feature type="transmembrane region" description="Helical" evidence="1">
    <location>
        <begin position="245"/>
        <end position="263"/>
    </location>
</feature>
<dbReference type="InParanoid" id="A0A0C2WCA7"/>
<keyword evidence="1" id="KW-1133">Transmembrane helix</keyword>
<feature type="transmembrane region" description="Helical" evidence="1">
    <location>
        <begin position="205"/>
        <end position="225"/>
    </location>
</feature>
<feature type="transmembrane region" description="Helical" evidence="1">
    <location>
        <begin position="12"/>
        <end position="34"/>
    </location>
</feature>
<accession>A0A0C2WCA7</accession>
<proteinExistence type="predicted"/>
<keyword evidence="3" id="KW-1185">Reference proteome</keyword>
<reference evidence="2 3" key="1">
    <citation type="submission" date="2014-04" db="EMBL/GenBank/DDBJ databases">
        <title>Evolutionary Origins and Diversification of the Mycorrhizal Mutualists.</title>
        <authorList>
            <consortium name="DOE Joint Genome Institute"/>
            <consortium name="Mycorrhizal Genomics Consortium"/>
            <person name="Kohler A."/>
            <person name="Kuo A."/>
            <person name="Nagy L.G."/>
            <person name="Floudas D."/>
            <person name="Copeland A."/>
            <person name="Barry K.W."/>
            <person name="Cichocki N."/>
            <person name="Veneault-Fourrey C."/>
            <person name="LaButti K."/>
            <person name="Lindquist E.A."/>
            <person name="Lipzen A."/>
            <person name="Lundell T."/>
            <person name="Morin E."/>
            <person name="Murat C."/>
            <person name="Riley R."/>
            <person name="Ohm R."/>
            <person name="Sun H."/>
            <person name="Tunlid A."/>
            <person name="Henrissat B."/>
            <person name="Grigoriev I.V."/>
            <person name="Hibbett D.S."/>
            <person name="Martin F."/>
        </authorList>
    </citation>
    <scope>NUCLEOTIDE SEQUENCE [LARGE SCALE GENOMIC DNA]</scope>
    <source>
        <strain evidence="2 3">Koide BX008</strain>
    </source>
</reference>
<feature type="transmembrane region" description="Helical" evidence="1">
    <location>
        <begin position="46"/>
        <end position="69"/>
    </location>
</feature>
<dbReference type="Proteomes" id="UP000054549">
    <property type="component" value="Unassembled WGS sequence"/>
</dbReference>
<gene>
    <name evidence="2" type="ORF">M378DRAFT_15195</name>
</gene>
<sequence length="327" mass="37130">MLTHSQSFFVEVFIQALLYGIYLATLIQCFRWLIFTDEGWKPREKINSVMTMATIFFFLTSTTNLATTLVYELDVKRGHLYVYENGTVMIQNISELLGIISIDCVLIYRCWIVYAKSLRAICVPVIFWLASVACMVLFAYYTGLYYKRQTLSPEIAQLSERALVGLYTCNIATTIYTTTAIIYRVLRTRKTSGGSPKRLNYVMRILADSGILYTSMITFALVGRLLASWHDPDWIEILIADISDVISFSTAGITFNLILIRVYHVRVESRDSLADSINVSGEKILSGMQFNNPQITASSEMSSFNARDEAIGEIQEHRRSSDGLHEN</sequence>
<keyword evidence="1" id="KW-0472">Membrane</keyword>
<dbReference type="AlphaFoldDB" id="A0A0C2WCA7"/>
<feature type="transmembrane region" description="Helical" evidence="1">
    <location>
        <begin position="120"/>
        <end position="142"/>
    </location>
</feature>
<dbReference type="OrthoDB" id="3064360at2759"/>
<keyword evidence="1" id="KW-0812">Transmembrane</keyword>